<proteinExistence type="predicted"/>
<reference evidence="3" key="1">
    <citation type="submission" date="2014-09" db="EMBL/GenBank/DDBJ databases">
        <authorList>
            <person name="Sharma Rahul"/>
            <person name="Thines Marco"/>
        </authorList>
    </citation>
    <scope>NUCLEOTIDE SEQUENCE [LARGE SCALE GENOMIC DNA]</scope>
</reference>
<organism evidence="2 3">
    <name type="scientific">Plasmopara halstedii</name>
    <name type="common">Downy mildew of sunflower</name>
    <dbReference type="NCBI Taxonomy" id="4781"/>
    <lineage>
        <taxon>Eukaryota</taxon>
        <taxon>Sar</taxon>
        <taxon>Stramenopiles</taxon>
        <taxon>Oomycota</taxon>
        <taxon>Peronosporomycetes</taxon>
        <taxon>Peronosporales</taxon>
        <taxon>Peronosporaceae</taxon>
        <taxon>Plasmopara</taxon>
    </lineage>
</organism>
<feature type="compositionally biased region" description="Polar residues" evidence="1">
    <location>
        <begin position="8"/>
        <end position="21"/>
    </location>
</feature>
<sequence>MPRPILKTLSSYASPQTNSKTNGDERRIALKRHTGATRCVTFSPFTKPSLKPSTPDLTGFTFSSPTSVRETSRSRRRRELQNLHTLYRAAKRNPHSIKTRLLASVPGFKQLHTCTKHWLEFGRRLHDAVLRHQSTHSKRLPRMIYRVPWTALNGSDHEYVQQLTLSPKSLSKPYSQHSILDDHPLLHRVPQLNLTSPNQGHFTELLRREGMLADEDERQMRQALDEDLRGINQLTKRRRKKHFLALVWKIEQK</sequence>
<evidence type="ECO:0000313" key="3">
    <source>
        <dbReference type="Proteomes" id="UP000054928"/>
    </source>
</evidence>
<evidence type="ECO:0000313" key="2">
    <source>
        <dbReference type="EMBL" id="CEG44328.1"/>
    </source>
</evidence>
<accession>A0A0P1ATR6</accession>
<evidence type="ECO:0000256" key="1">
    <source>
        <dbReference type="SAM" id="MobiDB-lite"/>
    </source>
</evidence>
<dbReference type="AlphaFoldDB" id="A0A0P1ATR6"/>
<dbReference type="RefSeq" id="XP_024580697.1">
    <property type="nucleotide sequence ID" value="XM_024730418.1"/>
</dbReference>
<protein>
    <submittedName>
        <fullName evidence="2">Uncharacterized protein</fullName>
    </submittedName>
</protein>
<name>A0A0P1ATR6_PLAHL</name>
<dbReference type="Proteomes" id="UP000054928">
    <property type="component" value="Unassembled WGS sequence"/>
</dbReference>
<dbReference type="EMBL" id="CCYD01001204">
    <property type="protein sequence ID" value="CEG44328.1"/>
    <property type="molecule type" value="Genomic_DNA"/>
</dbReference>
<feature type="region of interest" description="Disordered" evidence="1">
    <location>
        <begin position="1"/>
        <end position="24"/>
    </location>
</feature>
<feature type="compositionally biased region" description="Polar residues" evidence="1">
    <location>
        <begin position="52"/>
        <end position="62"/>
    </location>
</feature>
<dbReference type="GeneID" id="36395752"/>
<dbReference type="OMA" id="DQADHEY"/>
<feature type="region of interest" description="Disordered" evidence="1">
    <location>
        <begin position="52"/>
        <end position="77"/>
    </location>
</feature>
<keyword evidence="3" id="KW-1185">Reference proteome</keyword>
<dbReference type="OrthoDB" id="125322at2759"/>